<dbReference type="Proteomes" id="UP000318864">
    <property type="component" value="Unassembled WGS sequence"/>
</dbReference>
<dbReference type="EMBL" id="RBZW01000042">
    <property type="protein sequence ID" value="THE64155.1"/>
    <property type="molecule type" value="Genomic_DNA"/>
</dbReference>
<feature type="transmembrane region" description="Helical" evidence="1">
    <location>
        <begin position="46"/>
        <end position="68"/>
    </location>
</feature>
<organism evidence="2 3">
    <name type="scientific">Salinadaptatus halalkaliphilus</name>
    <dbReference type="NCBI Taxonomy" id="2419781"/>
    <lineage>
        <taxon>Archaea</taxon>
        <taxon>Methanobacteriati</taxon>
        <taxon>Methanobacteriota</taxon>
        <taxon>Stenosarchaea group</taxon>
        <taxon>Halobacteria</taxon>
        <taxon>Halobacteriales</taxon>
        <taxon>Natrialbaceae</taxon>
        <taxon>Salinadaptatus</taxon>
    </lineage>
</organism>
<proteinExistence type="predicted"/>
<keyword evidence="1" id="KW-0812">Transmembrane</keyword>
<keyword evidence="1" id="KW-1133">Transmembrane helix</keyword>
<dbReference type="OrthoDB" id="204383at2157"/>
<accession>A0A4S3TMB5</accession>
<feature type="transmembrane region" description="Helical" evidence="1">
    <location>
        <begin position="21"/>
        <end position="40"/>
    </location>
</feature>
<comment type="caution">
    <text evidence="2">The sequence shown here is derived from an EMBL/GenBank/DDBJ whole genome shotgun (WGS) entry which is preliminary data.</text>
</comment>
<reference evidence="2 3" key="1">
    <citation type="submission" date="2018-10" db="EMBL/GenBank/DDBJ databases">
        <title>Natronolimnobius sp. XQ-INN 246 isolated from Inner Mongolia Autonomous Region of China.</title>
        <authorList>
            <person name="Xue Q."/>
        </authorList>
    </citation>
    <scope>NUCLEOTIDE SEQUENCE [LARGE SCALE GENOMIC DNA]</scope>
    <source>
        <strain evidence="2 3">XQ-INN 246</strain>
    </source>
</reference>
<evidence type="ECO:0000256" key="1">
    <source>
        <dbReference type="SAM" id="Phobius"/>
    </source>
</evidence>
<dbReference type="AlphaFoldDB" id="A0A4S3TMB5"/>
<sequence length="167" mass="17469">MQLEQRSGTSTADWSGTVPTAFDARVLGLVVVTAGLAASLNVPYGGIAFALAAFVVLAGLGILSHVLGERQLRRLADRLIEHWTDAGGQIEAVTKSSNGMRTEWTVQTPDGTVTVGGVALAPISRLSVEWQGVGDSVAASDAEREIDSLAADLYEEIFVIGTATQQS</sequence>
<dbReference type="RefSeq" id="WP_141465440.1">
    <property type="nucleotide sequence ID" value="NZ_RBZW01000042.1"/>
</dbReference>
<gene>
    <name evidence="2" type="ORF">D8Y22_14690</name>
</gene>
<evidence type="ECO:0000313" key="2">
    <source>
        <dbReference type="EMBL" id="THE64155.1"/>
    </source>
</evidence>
<evidence type="ECO:0000313" key="3">
    <source>
        <dbReference type="Proteomes" id="UP000318864"/>
    </source>
</evidence>
<protein>
    <submittedName>
        <fullName evidence="2">Uncharacterized protein</fullName>
    </submittedName>
</protein>
<keyword evidence="3" id="KW-1185">Reference proteome</keyword>
<name>A0A4S3TMB5_9EURY</name>
<keyword evidence="1" id="KW-0472">Membrane</keyword>